<sequence>MDVYLLFVYPSLILLSRAYDDISHQQYAIQHPLYGGNDKFYKATNALDRNISTCTRNEGIGHYSQHKSVIWRVDFGRMHNIYSVNILFKHYKGHEMRQRGRFAGFSIYISNSGDMDNSALCYHDDTGLPPLNFTAICVSFGRYVIFYNERLAGVSYPEEYEVWNVFTELCEVIVYGCKTAGAYGSNCESQCSRHCRYKTCHIQSGTCFGCEPGWVGRYCSQECVKGWYGQNCTRRCSGHCRDNAFCNHVTGQCLGGCDAGWRGSLCDVEQIDLSYQKAATQLPLYAGVYELFKASNAVDRNITTCTRTEIIGPNSPDKRAWWKVDLGGMYHVNSIRIAFKKYDEREMRQRGRFAGFSLYVSTDGSIENSSLCYKDGPALPSLDFITNCVKYGRYVIFYNERLDGVSYPAGYEHYSYTELCELTVYGCNISGLYGDNCEFDCPSMCKDNICDIKNGTCLSCEPGFLGKYCTIGCGYGWYGEGCKQRCDKNCENNTCDSVTGHCERECNSGWTGHLCDKECVQSYGKNCMYQCSPYCFDRKCDRFNGTCLTGCTDNFYGEKCDKDVFREQRTDARELNCTCRPWIIVGAISLTINTIFLIGVSTFIWRVHTKKSGILSTLQLCIKSDLYTQAEPTIENPSYYQELDLPTERSAYQNTTLR</sequence>
<evidence type="ECO:0000259" key="4">
    <source>
        <dbReference type="SMART" id="SM00181"/>
    </source>
</evidence>
<organism evidence="5 6">
    <name type="scientific">Crassostrea virginica</name>
    <name type="common">Eastern oyster</name>
    <dbReference type="NCBI Taxonomy" id="6565"/>
    <lineage>
        <taxon>Eukaryota</taxon>
        <taxon>Metazoa</taxon>
        <taxon>Spiralia</taxon>
        <taxon>Lophotrochozoa</taxon>
        <taxon>Mollusca</taxon>
        <taxon>Bivalvia</taxon>
        <taxon>Autobranchia</taxon>
        <taxon>Pteriomorphia</taxon>
        <taxon>Ostreida</taxon>
        <taxon>Ostreoidea</taxon>
        <taxon>Ostreidae</taxon>
        <taxon>Crassostrea</taxon>
    </lineage>
</organism>
<keyword evidence="2" id="KW-0812">Transmembrane</keyword>
<dbReference type="InterPro" id="IPR008979">
    <property type="entry name" value="Galactose-bd-like_sf"/>
</dbReference>
<feature type="domain" description="EGF-like" evidence="4">
    <location>
        <begin position="235"/>
        <end position="267"/>
    </location>
</feature>
<protein>
    <submittedName>
        <fullName evidence="6">Multiple epidermal growth factor-like domains protein 10</fullName>
    </submittedName>
</protein>
<evidence type="ECO:0000256" key="3">
    <source>
        <dbReference type="SAM" id="SignalP"/>
    </source>
</evidence>
<dbReference type="OrthoDB" id="10252017at2759"/>
<dbReference type="PANTHER" id="PTHR24043:SF8">
    <property type="entry name" value="EGF-LIKE DOMAIN-CONTAINING PROTEIN"/>
    <property type="match status" value="1"/>
</dbReference>
<feature type="transmembrane region" description="Helical" evidence="2">
    <location>
        <begin position="582"/>
        <end position="605"/>
    </location>
</feature>
<name>A0A8B8BVR3_CRAVI</name>
<proteinExistence type="predicted"/>
<dbReference type="PANTHER" id="PTHR24043">
    <property type="entry name" value="SCAVENGER RECEPTOR CLASS F"/>
    <property type="match status" value="1"/>
</dbReference>
<evidence type="ECO:0000256" key="2">
    <source>
        <dbReference type="SAM" id="Phobius"/>
    </source>
</evidence>
<keyword evidence="2" id="KW-1133">Transmembrane helix</keyword>
<dbReference type="RefSeq" id="XP_022307462.1">
    <property type="nucleotide sequence ID" value="XM_022451754.1"/>
</dbReference>
<feature type="domain" description="EGF-like" evidence="4">
    <location>
        <begin position="485"/>
        <end position="516"/>
    </location>
</feature>
<dbReference type="Gene3D" id="2.60.120.260">
    <property type="entry name" value="Galactose-binding domain-like"/>
    <property type="match status" value="2"/>
</dbReference>
<evidence type="ECO:0000313" key="6">
    <source>
        <dbReference type="RefSeq" id="XP_022307462.1"/>
    </source>
</evidence>
<dbReference type="SUPFAM" id="SSF49785">
    <property type="entry name" value="Galactose-binding domain-like"/>
    <property type="match status" value="2"/>
</dbReference>
<dbReference type="AlphaFoldDB" id="A0A8B8BVR3"/>
<feature type="chain" id="PRO_5034227361" evidence="3">
    <location>
        <begin position="19"/>
        <end position="658"/>
    </location>
</feature>
<dbReference type="GeneID" id="111113457"/>
<evidence type="ECO:0000256" key="1">
    <source>
        <dbReference type="ARBA" id="ARBA00022536"/>
    </source>
</evidence>
<dbReference type="InterPro" id="IPR042635">
    <property type="entry name" value="MEGF10/SREC1/2-like"/>
</dbReference>
<accession>A0A8B8BVR3</accession>
<dbReference type="InterPro" id="IPR000742">
    <property type="entry name" value="EGF"/>
</dbReference>
<keyword evidence="1" id="KW-0245">EGF-like domain</keyword>
<keyword evidence="2" id="KW-0472">Membrane</keyword>
<dbReference type="SMART" id="SM00181">
    <property type="entry name" value="EGF"/>
    <property type="match status" value="4"/>
</dbReference>
<dbReference type="Proteomes" id="UP000694844">
    <property type="component" value="Chromosome 9"/>
</dbReference>
<dbReference type="GO" id="GO:0005044">
    <property type="term" value="F:scavenger receptor activity"/>
    <property type="evidence" value="ECO:0007669"/>
    <property type="project" value="InterPro"/>
</dbReference>
<keyword evidence="3" id="KW-0732">Signal</keyword>
<feature type="signal peptide" evidence="3">
    <location>
        <begin position="1"/>
        <end position="18"/>
    </location>
</feature>
<keyword evidence="5" id="KW-1185">Reference proteome</keyword>
<dbReference type="Gene3D" id="2.170.300.10">
    <property type="entry name" value="Tie2 ligand-binding domain superfamily"/>
    <property type="match status" value="2"/>
</dbReference>
<reference evidence="6" key="1">
    <citation type="submission" date="2025-08" db="UniProtKB">
        <authorList>
            <consortium name="RefSeq"/>
        </authorList>
    </citation>
    <scope>IDENTIFICATION</scope>
    <source>
        <tissue evidence="6">Whole sample</tissue>
    </source>
</reference>
<dbReference type="Pfam" id="PF22633">
    <property type="entry name" value="F5_F8_type_C_2"/>
    <property type="match status" value="1"/>
</dbReference>
<feature type="domain" description="EGF-like" evidence="4">
    <location>
        <begin position="440"/>
        <end position="470"/>
    </location>
</feature>
<gene>
    <name evidence="6" type="primary">LOC111113457</name>
</gene>
<evidence type="ECO:0000313" key="5">
    <source>
        <dbReference type="Proteomes" id="UP000694844"/>
    </source>
</evidence>
<dbReference type="KEGG" id="cvn:111113457"/>
<feature type="domain" description="EGF-like" evidence="4">
    <location>
        <begin position="186"/>
        <end position="220"/>
    </location>
</feature>